<keyword evidence="4" id="KW-1185">Reference proteome</keyword>
<name>A0A4V2KSY2_9HYPH</name>
<proteinExistence type="predicted"/>
<dbReference type="InterPro" id="IPR050879">
    <property type="entry name" value="Acyltransferase_3"/>
</dbReference>
<gene>
    <name evidence="3" type="ORF">EYW49_17400</name>
</gene>
<feature type="domain" description="Acyltransferase 3" evidence="2">
    <location>
        <begin position="15"/>
        <end position="341"/>
    </location>
</feature>
<keyword evidence="3" id="KW-0808">Transferase</keyword>
<evidence type="ECO:0000313" key="3">
    <source>
        <dbReference type="EMBL" id="TBW34876.1"/>
    </source>
</evidence>
<dbReference type="GO" id="GO:0016020">
    <property type="term" value="C:membrane"/>
    <property type="evidence" value="ECO:0007669"/>
    <property type="project" value="TreeGrafter"/>
</dbReference>
<organism evidence="3 4">
    <name type="scientific">Siculibacillus lacustris</name>
    <dbReference type="NCBI Taxonomy" id="1549641"/>
    <lineage>
        <taxon>Bacteria</taxon>
        <taxon>Pseudomonadati</taxon>
        <taxon>Pseudomonadota</taxon>
        <taxon>Alphaproteobacteria</taxon>
        <taxon>Hyphomicrobiales</taxon>
        <taxon>Ancalomicrobiaceae</taxon>
        <taxon>Siculibacillus</taxon>
    </lineage>
</organism>
<feature type="transmembrane region" description="Helical" evidence="1">
    <location>
        <begin position="144"/>
        <end position="162"/>
    </location>
</feature>
<feature type="transmembrane region" description="Helical" evidence="1">
    <location>
        <begin position="324"/>
        <end position="345"/>
    </location>
</feature>
<dbReference type="InterPro" id="IPR002656">
    <property type="entry name" value="Acyl_transf_3_dom"/>
</dbReference>
<dbReference type="GO" id="GO:0016747">
    <property type="term" value="F:acyltransferase activity, transferring groups other than amino-acyl groups"/>
    <property type="evidence" value="ECO:0007669"/>
    <property type="project" value="InterPro"/>
</dbReference>
<feature type="transmembrane region" description="Helical" evidence="1">
    <location>
        <begin position="57"/>
        <end position="79"/>
    </location>
</feature>
<dbReference type="PANTHER" id="PTHR23028:SF131">
    <property type="entry name" value="BLR2367 PROTEIN"/>
    <property type="match status" value="1"/>
</dbReference>
<dbReference type="RefSeq" id="WP_131310902.1">
    <property type="nucleotide sequence ID" value="NZ_SJFN01000030.1"/>
</dbReference>
<dbReference type="EMBL" id="SJFN01000030">
    <property type="protein sequence ID" value="TBW34876.1"/>
    <property type="molecule type" value="Genomic_DNA"/>
</dbReference>
<dbReference type="PANTHER" id="PTHR23028">
    <property type="entry name" value="ACETYLTRANSFERASE"/>
    <property type="match status" value="1"/>
</dbReference>
<dbReference type="OrthoDB" id="9796461at2"/>
<evidence type="ECO:0000256" key="1">
    <source>
        <dbReference type="SAM" id="Phobius"/>
    </source>
</evidence>
<comment type="caution">
    <text evidence="3">The sequence shown here is derived from an EMBL/GenBank/DDBJ whole genome shotgun (WGS) entry which is preliminary data.</text>
</comment>
<keyword evidence="1" id="KW-0812">Transmembrane</keyword>
<evidence type="ECO:0000313" key="4">
    <source>
        <dbReference type="Proteomes" id="UP000292781"/>
    </source>
</evidence>
<dbReference type="Proteomes" id="UP000292781">
    <property type="component" value="Unassembled WGS sequence"/>
</dbReference>
<feature type="transmembrane region" description="Helical" evidence="1">
    <location>
        <begin position="290"/>
        <end position="312"/>
    </location>
</feature>
<dbReference type="AlphaFoldDB" id="A0A4V2KSY2"/>
<sequence>MHAATACRDYGETNFVTGLRAFAALGVVLIHTGGGGLREFGPIGAALADLGRSGVQVFFVVSGFSVAASYVGSGGYGAYLNKRLWRIAPLYWFWLTAAILLDVTAVYWQERFGVVVDTRNVVLHFTFLSVFDYRVTNSILGVEWSIPIEVAWYLAIPAVLAVTTTRARTLAMVGVAVAIGYTLIKNPRLLPVDPADASAAMGWSPLPYVLPYGLGIAAFRLRPWCVRSVLAGDRMVWAVAALIGPHVALIGLLGRSPFNEFVLVSGATAALLLFGRNDGAVMRRSFGLRAARFVGTVSYGLYLCHLPMMALLTRAGIPLGDSPLLAFLGVAGVSVAVSTVTHVVMERPLMDFGARVGERFGGGLGALKS</sequence>
<keyword evidence="1" id="KW-0472">Membrane</keyword>
<dbReference type="Pfam" id="PF01757">
    <property type="entry name" value="Acyl_transf_3"/>
    <property type="match status" value="1"/>
</dbReference>
<keyword evidence="3" id="KW-0012">Acyltransferase</keyword>
<feature type="transmembrane region" description="Helical" evidence="1">
    <location>
        <begin position="169"/>
        <end position="186"/>
    </location>
</feature>
<feature type="transmembrane region" description="Helical" evidence="1">
    <location>
        <begin position="235"/>
        <end position="255"/>
    </location>
</feature>
<protein>
    <submittedName>
        <fullName evidence="3">Acyltransferase</fullName>
    </submittedName>
</protein>
<dbReference type="GO" id="GO:0000271">
    <property type="term" value="P:polysaccharide biosynthetic process"/>
    <property type="evidence" value="ECO:0007669"/>
    <property type="project" value="TreeGrafter"/>
</dbReference>
<evidence type="ECO:0000259" key="2">
    <source>
        <dbReference type="Pfam" id="PF01757"/>
    </source>
</evidence>
<keyword evidence="1" id="KW-1133">Transmembrane helix</keyword>
<reference evidence="3 4" key="1">
    <citation type="submission" date="2019-02" db="EMBL/GenBank/DDBJ databases">
        <title>Siculibacillus lacustris gen. nov., sp. nov., a new rosette-forming bacterium isolated from a freshwater crater lake (Lake St. Ana, Romania).</title>
        <authorList>
            <person name="Felfoldi T."/>
            <person name="Marton Z."/>
            <person name="Szabo A."/>
            <person name="Mentes A."/>
            <person name="Boka K."/>
            <person name="Marialigeti K."/>
            <person name="Mathe I."/>
            <person name="Koncz M."/>
            <person name="Schumann P."/>
            <person name="Toth E."/>
        </authorList>
    </citation>
    <scope>NUCLEOTIDE SEQUENCE [LARGE SCALE GENOMIC DNA]</scope>
    <source>
        <strain evidence="3 4">SA-279</strain>
    </source>
</reference>
<feature type="transmembrane region" description="Helical" evidence="1">
    <location>
        <begin position="261"/>
        <end position="278"/>
    </location>
</feature>
<feature type="transmembrane region" description="Helical" evidence="1">
    <location>
        <begin position="91"/>
        <end position="108"/>
    </location>
</feature>
<feature type="transmembrane region" description="Helical" evidence="1">
    <location>
        <begin position="206"/>
        <end position="223"/>
    </location>
</feature>
<accession>A0A4V2KSY2</accession>